<dbReference type="InterPro" id="IPR022907">
    <property type="entry name" value="VapC_family"/>
</dbReference>
<feature type="domain" description="PIN" evidence="6">
    <location>
        <begin position="7"/>
        <end position="136"/>
    </location>
</feature>
<keyword evidence="8" id="KW-1185">Reference proteome</keyword>
<keyword evidence="2 5" id="KW-0540">Nuclease</keyword>
<dbReference type="GO" id="GO:0000287">
    <property type="term" value="F:magnesium ion binding"/>
    <property type="evidence" value="ECO:0007669"/>
    <property type="project" value="UniProtKB-UniRule"/>
</dbReference>
<evidence type="ECO:0000256" key="2">
    <source>
        <dbReference type="ARBA" id="ARBA00022722"/>
    </source>
</evidence>
<dbReference type="Proteomes" id="UP000321337">
    <property type="component" value="Unassembled WGS sequence"/>
</dbReference>
<dbReference type="EMBL" id="BKAD01000010">
    <property type="protein sequence ID" value="GEP29956.1"/>
    <property type="molecule type" value="Genomic_DNA"/>
</dbReference>
<evidence type="ECO:0000313" key="7">
    <source>
        <dbReference type="EMBL" id="GEP29956.1"/>
    </source>
</evidence>
<dbReference type="GO" id="GO:0004540">
    <property type="term" value="F:RNA nuclease activity"/>
    <property type="evidence" value="ECO:0007669"/>
    <property type="project" value="InterPro"/>
</dbReference>
<evidence type="ECO:0000256" key="5">
    <source>
        <dbReference type="HAMAP-Rule" id="MF_00265"/>
    </source>
</evidence>
<dbReference type="Pfam" id="PF01850">
    <property type="entry name" value="PIN"/>
    <property type="match status" value="1"/>
</dbReference>
<dbReference type="GO" id="GO:0090729">
    <property type="term" value="F:toxin activity"/>
    <property type="evidence" value="ECO:0007669"/>
    <property type="project" value="UniProtKB-KW"/>
</dbReference>
<evidence type="ECO:0000256" key="1">
    <source>
        <dbReference type="ARBA" id="ARBA00022649"/>
    </source>
</evidence>
<protein>
    <recommendedName>
        <fullName evidence="5">Ribonuclease VapC</fullName>
        <shortName evidence="5">RNase VapC</shortName>
        <ecNumber evidence="5">3.1.-.-</ecNumber>
    </recommendedName>
    <alternativeName>
        <fullName evidence="5">Toxin VapC</fullName>
    </alternativeName>
</protein>
<name>A0A512L646_9PROT</name>
<keyword evidence="4 5" id="KW-0378">Hydrolase</keyword>
<organism evidence="7 8">
    <name type="scientific">Sulfuriferula plumbiphila</name>
    <dbReference type="NCBI Taxonomy" id="171865"/>
    <lineage>
        <taxon>Bacteria</taxon>
        <taxon>Pseudomonadati</taxon>
        <taxon>Pseudomonadota</taxon>
        <taxon>Betaproteobacteria</taxon>
        <taxon>Nitrosomonadales</taxon>
        <taxon>Sulfuricellaceae</taxon>
        <taxon>Sulfuriferula</taxon>
    </lineage>
</organism>
<gene>
    <name evidence="5" type="primary">vapC</name>
    <name evidence="7" type="ORF">TPL01_10940</name>
</gene>
<proteinExistence type="inferred from homology"/>
<dbReference type="InterPro" id="IPR029060">
    <property type="entry name" value="PIN-like_dom_sf"/>
</dbReference>
<sequence>MPAAESYLDTSVLIKLYVPEVFSAEAEHFISGVERPVISRLGVLEWHCAMARRQRSGAFPDSYLKAARQEFTRHLAGGYFLVQTFGDARFIEALEILEAVKPIPLRTLDALHLAAARAAGLKHIATADKVMADAAHKLGITVATFFA</sequence>
<dbReference type="AlphaFoldDB" id="A0A512L646"/>
<reference evidence="7 8" key="1">
    <citation type="submission" date="2019-07" db="EMBL/GenBank/DDBJ databases">
        <title>Whole genome shotgun sequence of Thiobacillus plumbophilus NBRC 107929.</title>
        <authorList>
            <person name="Hosoyama A."/>
            <person name="Uohara A."/>
            <person name="Ohji S."/>
            <person name="Ichikawa N."/>
        </authorList>
    </citation>
    <scope>NUCLEOTIDE SEQUENCE [LARGE SCALE GENOMIC DNA]</scope>
    <source>
        <strain evidence="7 8">NBRC 107929</strain>
    </source>
</reference>
<evidence type="ECO:0000256" key="4">
    <source>
        <dbReference type="ARBA" id="ARBA00022801"/>
    </source>
</evidence>
<dbReference type="SUPFAM" id="SSF88723">
    <property type="entry name" value="PIN domain-like"/>
    <property type="match status" value="1"/>
</dbReference>
<dbReference type="Gene3D" id="3.40.50.1010">
    <property type="entry name" value="5'-nuclease"/>
    <property type="match status" value="1"/>
</dbReference>
<dbReference type="RefSeq" id="WP_147071582.1">
    <property type="nucleotide sequence ID" value="NZ_AP021884.1"/>
</dbReference>
<dbReference type="EC" id="3.1.-.-" evidence="5"/>
<dbReference type="CDD" id="cd09874">
    <property type="entry name" value="PIN_MT3492-like"/>
    <property type="match status" value="1"/>
</dbReference>
<accession>A0A512L646</accession>
<dbReference type="GO" id="GO:0016787">
    <property type="term" value="F:hydrolase activity"/>
    <property type="evidence" value="ECO:0007669"/>
    <property type="project" value="UniProtKB-KW"/>
</dbReference>
<comment type="cofactor">
    <cofactor evidence="5">
        <name>Mg(2+)</name>
        <dbReference type="ChEBI" id="CHEBI:18420"/>
    </cofactor>
</comment>
<dbReference type="HAMAP" id="MF_00265">
    <property type="entry name" value="VapC_Nob1"/>
    <property type="match status" value="1"/>
</dbReference>
<keyword evidence="5" id="KW-0800">Toxin</keyword>
<keyword evidence="5" id="KW-0460">Magnesium</keyword>
<feature type="binding site" evidence="5">
    <location>
        <position position="9"/>
    </location>
    <ligand>
        <name>Mg(2+)</name>
        <dbReference type="ChEBI" id="CHEBI:18420"/>
    </ligand>
</feature>
<evidence type="ECO:0000259" key="6">
    <source>
        <dbReference type="Pfam" id="PF01850"/>
    </source>
</evidence>
<comment type="similarity">
    <text evidence="5">Belongs to the PINc/VapC protein family.</text>
</comment>
<keyword evidence="3 5" id="KW-0479">Metal-binding</keyword>
<keyword evidence="1 5" id="KW-1277">Toxin-antitoxin system</keyword>
<dbReference type="InterPro" id="IPR002716">
    <property type="entry name" value="PIN_dom"/>
</dbReference>
<feature type="binding site" evidence="5">
    <location>
        <position position="109"/>
    </location>
    <ligand>
        <name>Mg(2+)</name>
        <dbReference type="ChEBI" id="CHEBI:18420"/>
    </ligand>
</feature>
<evidence type="ECO:0000313" key="8">
    <source>
        <dbReference type="Proteomes" id="UP000321337"/>
    </source>
</evidence>
<comment type="caution">
    <text evidence="7">The sequence shown here is derived from an EMBL/GenBank/DDBJ whole genome shotgun (WGS) entry which is preliminary data.</text>
</comment>
<dbReference type="OrthoDB" id="7994914at2"/>
<comment type="function">
    <text evidence="5">Toxic component of a toxin-antitoxin (TA) system. An RNase.</text>
</comment>
<evidence type="ECO:0000256" key="3">
    <source>
        <dbReference type="ARBA" id="ARBA00022723"/>
    </source>
</evidence>